<dbReference type="Gene3D" id="3.55.50.10">
    <property type="entry name" value="Baseplate protein-like domains"/>
    <property type="match status" value="1"/>
</dbReference>
<gene>
    <name evidence="2" type="ORF">BVK86_18850</name>
    <name evidence="1" type="ORF">F7R15_16990</name>
    <name evidence="3" type="ORF">SAMN04490202_1976</name>
</gene>
<evidence type="ECO:0000313" key="2">
    <source>
        <dbReference type="EMBL" id="OLU01372.1"/>
    </source>
</evidence>
<dbReference type="SUPFAM" id="SSF69255">
    <property type="entry name" value="gp5 N-terminal domain-like"/>
    <property type="match status" value="1"/>
</dbReference>
<protein>
    <submittedName>
        <fullName evidence="1">Type VI secretion protein</fullName>
    </submittedName>
    <submittedName>
        <fullName evidence="3">Type VI secretion system secreted protein VgrG</fullName>
    </submittedName>
</protein>
<dbReference type="OrthoDB" id="9762420at2"/>
<name>A0A1H0MRD7_PSERE</name>
<dbReference type="SUPFAM" id="SSF69279">
    <property type="entry name" value="Phage tail proteins"/>
    <property type="match status" value="2"/>
</dbReference>
<dbReference type="Pfam" id="PF05954">
    <property type="entry name" value="Phage_GPD"/>
    <property type="match status" value="1"/>
</dbReference>
<evidence type="ECO:0000313" key="5">
    <source>
        <dbReference type="Proteomes" id="UP000198549"/>
    </source>
</evidence>
<dbReference type="Proteomes" id="UP000198549">
    <property type="component" value="Chromosome I"/>
</dbReference>
<dbReference type="Proteomes" id="UP000460142">
    <property type="component" value="Unassembled WGS sequence"/>
</dbReference>
<evidence type="ECO:0000313" key="4">
    <source>
        <dbReference type="Proteomes" id="UP000186756"/>
    </source>
</evidence>
<dbReference type="Gene3D" id="2.40.50.230">
    <property type="entry name" value="Gp5 N-terminal domain"/>
    <property type="match status" value="1"/>
</dbReference>
<dbReference type="RefSeq" id="WP_075947835.1">
    <property type="nucleotide sequence ID" value="NZ_LT629709.1"/>
</dbReference>
<reference evidence="3 5" key="1">
    <citation type="submission" date="2016-10" db="EMBL/GenBank/DDBJ databases">
        <authorList>
            <person name="de Groot N.N."/>
        </authorList>
    </citation>
    <scope>NUCLEOTIDE SEQUENCE [LARGE SCALE GENOMIC DNA]</scope>
    <source>
        <strain evidence="3 5">BS3776</strain>
    </source>
</reference>
<reference evidence="2" key="3">
    <citation type="submission" date="2017-01" db="EMBL/GenBank/DDBJ databases">
        <authorList>
            <person name="Mah S.A."/>
            <person name="Swanson W.J."/>
            <person name="Moy G.W."/>
            <person name="Vacquier V.D."/>
        </authorList>
    </citation>
    <scope>NUCLEOTIDE SEQUENCE [LARGE SCALE GENOMIC DNA]</scope>
    <source>
        <strain evidence="2">MT1</strain>
    </source>
</reference>
<dbReference type="Proteomes" id="UP000186756">
    <property type="component" value="Unassembled WGS sequence"/>
</dbReference>
<reference evidence="1 6" key="4">
    <citation type="submission" date="2019-09" db="EMBL/GenBank/DDBJ databases">
        <title>Draft genome sequences of 48 bacterial type strains from the CCUG.</title>
        <authorList>
            <person name="Tunovic T."/>
            <person name="Pineiro-Iglesias B."/>
            <person name="Unosson C."/>
            <person name="Inganas E."/>
            <person name="Ohlen M."/>
            <person name="Cardew S."/>
            <person name="Jensie-Markopoulos S."/>
            <person name="Salva-Serra F."/>
            <person name="Jaen-Luchoro D."/>
            <person name="Karlsson R."/>
            <person name="Svensson-Stadler L."/>
            <person name="Chun J."/>
            <person name="Moore E."/>
        </authorList>
    </citation>
    <scope>NUCLEOTIDE SEQUENCE [LARGE SCALE GENOMIC DNA]</scope>
    <source>
        <strain evidence="1 6">CCUG 53116</strain>
    </source>
</reference>
<organism evidence="3 5">
    <name type="scientific">Pseudomonas reinekei</name>
    <dbReference type="NCBI Taxonomy" id="395598"/>
    <lineage>
        <taxon>Bacteria</taxon>
        <taxon>Pseudomonadati</taxon>
        <taxon>Pseudomonadota</taxon>
        <taxon>Gammaproteobacteria</taxon>
        <taxon>Pseudomonadales</taxon>
        <taxon>Pseudomonadaceae</taxon>
        <taxon>Pseudomonas</taxon>
    </lineage>
</organism>
<proteinExistence type="predicted"/>
<reference evidence="4" key="2">
    <citation type="submission" date="2017-01" db="EMBL/GenBank/DDBJ databases">
        <authorList>
            <person name="Poblete-Castro I."/>
        </authorList>
    </citation>
    <scope>NUCLEOTIDE SEQUENCE [LARGE SCALE GENOMIC DNA]</scope>
    <source>
        <strain evidence="4">DSM 18361 / CCUG 53116 / MT1</strain>
    </source>
</reference>
<accession>A0A1H0MRD7</accession>
<sequence length="440" mass="49171">MFDPANEPEFRLDVAGLSDAFEVLAFTGREAISEPFVFDLQLLVEDPALDLASLLYRSASLHFGPRGNSVHGQLQALVQRDHGSTIRLCHVRLGPRLACLAQRFSQRIFSARTVPQIVDQVLKEHGIVGQNRRFELACDYPLRDYCTQYRESDLQFIQRLCAQQRLHYHFEHRKHGHCVVFADGQGHFCKGEAVDFRAEGNRPALRRFEVKRCAGSTLQSAEWHSDLATLRSGQLMPLCGHPVRQWNHLWLLTHVEHQGSQDWRVPYSNHVRAIHCEAPFEPPHCGVKPRMHSLQRAWVVDVDEDRPDPSRPVAVQFDWLYQGEGAAPSHCWLPLAPELESAGVGPLSEGAEVVVSFIEGDPDQPLITGVIHLPARVVTEQEAGVSTRDEQPPEGVQDWLRSGEPLLLLCLLPGGGSFNHCAQALCTCRALTQSGRSGAA</sequence>
<evidence type="ECO:0000313" key="6">
    <source>
        <dbReference type="Proteomes" id="UP000460142"/>
    </source>
</evidence>
<dbReference type="Gene3D" id="2.30.110.50">
    <property type="match status" value="1"/>
</dbReference>
<dbReference type="AlphaFoldDB" id="A0A1H0MRD7"/>
<evidence type="ECO:0000313" key="3">
    <source>
        <dbReference type="EMBL" id="SDO82720.1"/>
    </source>
</evidence>
<dbReference type="EMBL" id="VZPS01000010">
    <property type="protein sequence ID" value="KAB0484548.1"/>
    <property type="molecule type" value="Genomic_DNA"/>
</dbReference>
<dbReference type="EMBL" id="MSTQ01000011">
    <property type="protein sequence ID" value="OLU01372.1"/>
    <property type="molecule type" value="Genomic_DNA"/>
</dbReference>
<keyword evidence="4" id="KW-1185">Reference proteome</keyword>
<evidence type="ECO:0000313" key="1">
    <source>
        <dbReference type="EMBL" id="KAB0484548.1"/>
    </source>
</evidence>
<dbReference type="EMBL" id="LT629709">
    <property type="protein sequence ID" value="SDO82720.1"/>
    <property type="molecule type" value="Genomic_DNA"/>
</dbReference>
<dbReference type="InterPro" id="IPR037026">
    <property type="entry name" value="Vgr_OB-fold_dom_sf"/>
</dbReference>